<dbReference type="EMBL" id="VOEJ01000004">
    <property type="protein sequence ID" value="TWR29401.1"/>
    <property type="molecule type" value="Genomic_DNA"/>
</dbReference>
<keyword evidence="6" id="KW-0808">Transferase</keyword>
<comment type="subcellular location">
    <subcellularLocation>
        <location evidence="1">Membrane</location>
        <topology evidence="1">Multi-pass membrane protein</topology>
    </subcellularLocation>
</comment>
<evidence type="ECO:0000256" key="1">
    <source>
        <dbReference type="ARBA" id="ARBA00004141"/>
    </source>
</evidence>
<proteinExistence type="predicted"/>
<organism evidence="6 7">
    <name type="scientific">Mucilaginibacter pallidiroseus</name>
    <dbReference type="NCBI Taxonomy" id="2599295"/>
    <lineage>
        <taxon>Bacteria</taxon>
        <taxon>Pseudomonadati</taxon>
        <taxon>Bacteroidota</taxon>
        <taxon>Sphingobacteriia</taxon>
        <taxon>Sphingobacteriales</taxon>
        <taxon>Sphingobacteriaceae</taxon>
        <taxon>Mucilaginibacter</taxon>
    </lineage>
</organism>
<dbReference type="PANTHER" id="PTHR12714:SF9">
    <property type="entry name" value="PROTEIN-S-ISOPRENYLCYSTEINE O-METHYLTRANSFERASE"/>
    <property type="match status" value="1"/>
</dbReference>
<keyword evidence="7" id="KW-1185">Reference proteome</keyword>
<name>A0A563UDD3_9SPHI</name>
<dbReference type="OrthoDB" id="9809773at2"/>
<evidence type="ECO:0000313" key="7">
    <source>
        <dbReference type="Proteomes" id="UP000320042"/>
    </source>
</evidence>
<feature type="transmembrane region" description="Helical" evidence="5">
    <location>
        <begin position="68"/>
        <end position="89"/>
    </location>
</feature>
<feature type="transmembrane region" description="Helical" evidence="5">
    <location>
        <begin position="39"/>
        <end position="61"/>
    </location>
</feature>
<dbReference type="Pfam" id="PF04140">
    <property type="entry name" value="ICMT"/>
    <property type="match status" value="1"/>
</dbReference>
<evidence type="ECO:0000313" key="6">
    <source>
        <dbReference type="EMBL" id="TWR29401.1"/>
    </source>
</evidence>
<dbReference type="AlphaFoldDB" id="A0A563UDD3"/>
<evidence type="ECO:0000256" key="2">
    <source>
        <dbReference type="ARBA" id="ARBA00022692"/>
    </source>
</evidence>
<sequence length="186" mass="21053">MNNVFIGTYFIWLLSEIVLNRMLHSKSTDKQGADKNSLLIIWIIVVAAVAAALFISMSIYIPIAQFKAIRYIGLGVILLGIILRFVAVITLGKYFTVDVTIREGHQLVKRGFYKYFRHPSYTASLLTFIGFGISLNNIISLAVVVVAVIAAFKMRINIEEKTLTDQFGEKYTQYKKEAWGLIPFIH</sequence>
<accession>A0A563UDD3</accession>
<feature type="transmembrane region" description="Helical" evidence="5">
    <location>
        <begin position="125"/>
        <end position="152"/>
    </location>
</feature>
<comment type="caution">
    <text evidence="6">The sequence shown here is derived from an EMBL/GenBank/DDBJ whole genome shotgun (WGS) entry which is preliminary data.</text>
</comment>
<dbReference type="InterPro" id="IPR007269">
    <property type="entry name" value="ICMT_MeTrfase"/>
</dbReference>
<dbReference type="GO" id="GO:0004671">
    <property type="term" value="F:protein C-terminal S-isoprenylcysteine carboxyl O-methyltransferase activity"/>
    <property type="evidence" value="ECO:0007669"/>
    <property type="project" value="InterPro"/>
</dbReference>
<dbReference type="Proteomes" id="UP000320042">
    <property type="component" value="Unassembled WGS sequence"/>
</dbReference>
<dbReference type="Gene3D" id="1.20.120.1630">
    <property type="match status" value="1"/>
</dbReference>
<evidence type="ECO:0000256" key="3">
    <source>
        <dbReference type="ARBA" id="ARBA00022989"/>
    </source>
</evidence>
<dbReference type="RefSeq" id="WP_146381891.1">
    <property type="nucleotide sequence ID" value="NZ_VOEJ01000004.1"/>
</dbReference>
<dbReference type="GO" id="GO:0032259">
    <property type="term" value="P:methylation"/>
    <property type="evidence" value="ECO:0007669"/>
    <property type="project" value="UniProtKB-KW"/>
</dbReference>
<keyword evidence="3 5" id="KW-1133">Transmembrane helix</keyword>
<protein>
    <submittedName>
        <fullName evidence="6">Isoprenylcysteine carboxylmethyltransferase family protein</fullName>
    </submittedName>
</protein>
<dbReference type="GO" id="GO:0016020">
    <property type="term" value="C:membrane"/>
    <property type="evidence" value="ECO:0007669"/>
    <property type="project" value="UniProtKB-SubCell"/>
</dbReference>
<keyword evidence="2 5" id="KW-0812">Transmembrane</keyword>
<evidence type="ECO:0000256" key="5">
    <source>
        <dbReference type="SAM" id="Phobius"/>
    </source>
</evidence>
<dbReference type="PANTHER" id="PTHR12714">
    <property type="entry name" value="PROTEIN-S ISOPRENYLCYSTEINE O-METHYLTRANSFERASE"/>
    <property type="match status" value="1"/>
</dbReference>
<keyword evidence="6" id="KW-0489">Methyltransferase</keyword>
<evidence type="ECO:0000256" key="4">
    <source>
        <dbReference type="ARBA" id="ARBA00023136"/>
    </source>
</evidence>
<gene>
    <name evidence="6" type="ORF">FPZ43_10645</name>
</gene>
<keyword evidence="4 5" id="KW-0472">Membrane</keyword>
<reference evidence="6 7" key="1">
    <citation type="submission" date="2019-07" db="EMBL/GenBank/DDBJ databases">
        <authorList>
            <person name="Kim J."/>
        </authorList>
    </citation>
    <scope>NUCLEOTIDE SEQUENCE [LARGE SCALE GENOMIC DNA]</scope>
    <source>
        <strain evidence="7">dk17</strain>
    </source>
</reference>